<reference evidence="1 2" key="1">
    <citation type="submission" date="2015-06" db="EMBL/GenBank/DDBJ databases">
        <title>Marinobacter subterrani, a genetically tractable neutrophilic iron-oxidizing strain isolated from the Soudan Iron Mine.</title>
        <authorList>
            <person name="Bonis B.M."/>
            <person name="Gralnick J.A."/>
        </authorList>
    </citation>
    <scope>NUCLEOTIDE SEQUENCE [LARGE SCALE GENOMIC DNA]</scope>
    <source>
        <strain evidence="1 2">JG233</strain>
    </source>
</reference>
<dbReference type="SUPFAM" id="SSF53474">
    <property type="entry name" value="alpha/beta-Hydrolases"/>
    <property type="match status" value="1"/>
</dbReference>
<dbReference type="InterPro" id="IPR029058">
    <property type="entry name" value="AB_hydrolase_fold"/>
</dbReference>
<accession>A0A0J7JB41</accession>
<organism evidence="1 2">
    <name type="scientific">Marinobacter subterrani</name>
    <dbReference type="NCBI Taxonomy" id="1658765"/>
    <lineage>
        <taxon>Bacteria</taxon>
        <taxon>Pseudomonadati</taxon>
        <taxon>Pseudomonadota</taxon>
        <taxon>Gammaproteobacteria</taxon>
        <taxon>Pseudomonadales</taxon>
        <taxon>Marinobacteraceae</taxon>
        <taxon>Marinobacter</taxon>
    </lineage>
</organism>
<dbReference type="EC" id="3.1.1.85" evidence="1"/>
<gene>
    <name evidence="1" type="ORF">Msub_11912</name>
</gene>
<keyword evidence="2" id="KW-1185">Reference proteome</keyword>
<evidence type="ECO:0000313" key="1">
    <source>
        <dbReference type="EMBL" id="KMQ75703.1"/>
    </source>
</evidence>
<name>A0A0J7JB41_9GAMM</name>
<keyword evidence="1" id="KW-0378">Hydrolase</keyword>
<evidence type="ECO:0000313" key="2">
    <source>
        <dbReference type="Proteomes" id="UP000036102"/>
    </source>
</evidence>
<dbReference type="Proteomes" id="UP000036102">
    <property type="component" value="Unassembled WGS sequence"/>
</dbReference>
<dbReference type="AlphaFoldDB" id="A0A0J7JB41"/>
<dbReference type="EMBL" id="LFBU01000001">
    <property type="protein sequence ID" value="KMQ75703.1"/>
    <property type="molecule type" value="Genomic_DNA"/>
</dbReference>
<comment type="caution">
    <text evidence="1">The sequence shown here is derived from an EMBL/GenBank/DDBJ whole genome shotgun (WGS) entry which is preliminary data.</text>
</comment>
<dbReference type="RefSeq" id="WP_048495769.1">
    <property type="nucleotide sequence ID" value="NZ_JADQCF010000010.1"/>
</dbReference>
<sequence length="252" mass="27550">MSSAGACPRLLMIGGWGVRAEMLSALYGFWPGEVVPVSLDDDLLSRCHTVCDVADELLSLYPEPSVWMGWSLGSQVVVEAASRETGSVACVITLGGFPKFVADQTWPCGMAASEFKAFARGTAENPQRYWLHFLLLMINGVADEKQERQNLKFWLEKGTLVSHEHLCNSLAWLDAGDQRALWRSLDLPALHILGDKDLVVRCWGDDLELPAASCLSVVDGMAHWPGGCSAAACWGLIQSFLAVNLELPTWAQ</sequence>
<dbReference type="STRING" id="1658765.Msub_11912"/>
<dbReference type="PATRIC" id="fig|1658765.3.peg.1911"/>
<dbReference type="OrthoDB" id="9780744at2"/>
<proteinExistence type="predicted"/>
<dbReference type="GO" id="GO:0090499">
    <property type="term" value="F:pimelyl-[acyl-carrier protein] methyl ester esterase activity"/>
    <property type="evidence" value="ECO:0007669"/>
    <property type="project" value="UniProtKB-EC"/>
</dbReference>
<protein>
    <submittedName>
        <fullName evidence="1">Pimeloyl-ACP methyl ester carboxylesterase</fullName>
        <ecNumber evidence="1">3.1.1.85</ecNumber>
    </submittedName>
</protein>
<dbReference type="Gene3D" id="3.40.50.1820">
    <property type="entry name" value="alpha/beta hydrolase"/>
    <property type="match status" value="1"/>
</dbReference>